<name>A0A7U7GD47_9GAMM</name>
<protein>
    <submittedName>
        <fullName evidence="1">NifT protein</fullName>
    </submittedName>
</protein>
<dbReference type="Proteomes" id="UP000019184">
    <property type="component" value="Unassembled WGS sequence"/>
</dbReference>
<proteinExistence type="predicted"/>
<dbReference type="InterPro" id="IPR009727">
    <property type="entry name" value="NifT"/>
</dbReference>
<dbReference type="Pfam" id="PF06988">
    <property type="entry name" value="NifT"/>
    <property type="match status" value="1"/>
</dbReference>
<sequence>MPNVMLRNNAAGELVFYITKKDHEEIVVALEHAGPGTWGGEMQLSDGSRFYLEPLEQKPKLPLTVRVKRL</sequence>
<dbReference type="NCBIfam" id="TIGR02934">
    <property type="entry name" value="nifT_nitrog"/>
    <property type="match status" value="1"/>
</dbReference>
<evidence type="ECO:0000313" key="2">
    <source>
        <dbReference type="Proteomes" id="UP000019184"/>
    </source>
</evidence>
<comment type="caution">
    <text evidence="1">The sequence shown here is derived from an EMBL/GenBank/DDBJ whole genome shotgun (WGS) entry which is preliminary data.</text>
</comment>
<dbReference type="OrthoDB" id="196613at2"/>
<dbReference type="GO" id="GO:0009399">
    <property type="term" value="P:nitrogen fixation"/>
    <property type="evidence" value="ECO:0007669"/>
    <property type="project" value="InterPro"/>
</dbReference>
<dbReference type="RefSeq" id="WP_034434630.1">
    <property type="nucleotide sequence ID" value="NZ_CBTK010000250.1"/>
</dbReference>
<accession>A0A7U7GD47</accession>
<reference evidence="1 2" key="1">
    <citation type="journal article" date="2014" name="ISME J.">
        <title>Candidatus Competibacter-lineage genomes retrieved from metagenomes reveal functional metabolic diversity.</title>
        <authorList>
            <person name="McIlroy S.J."/>
            <person name="Albertsen M."/>
            <person name="Andresen E.K."/>
            <person name="Saunders A.M."/>
            <person name="Kristiansen R."/>
            <person name="Stokholm-Bjerregaard M."/>
            <person name="Nielsen K.L."/>
            <person name="Nielsen P.H."/>
        </authorList>
    </citation>
    <scope>NUCLEOTIDE SEQUENCE [LARGE SCALE GENOMIC DNA]</scope>
    <source>
        <strain evidence="1 2">Run_B_J11</strain>
    </source>
</reference>
<organism evidence="1 2">
    <name type="scientific">Candidatus Contendobacter odensis Run_B_J11</name>
    <dbReference type="NCBI Taxonomy" id="1400861"/>
    <lineage>
        <taxon>Bacteria</taxon>
        <taxon>Pseudomonadati</taxon>
        <taxon>Pseudomonadota</taxon>
        <taxon>Gammaproteobacteria</taxon>
        <taxon>Candidatus Competibacteraceae</taxon>
        <taxon>Candidatus Contendibacter</taxon>
    </lineage>
</organism>
<evidence type="ECO:0000313" key="1">
    <source>
        <dbReference type="EMBL" id="CDH46150.1"/>
    </source>
</evidence>
<dbReference type="EMBL" id="CBTK010000250">
    <property type="protein sequence ID" value="CDH46150.1"/>
    <property type="molecule type" value="Genomic_DNA"/>
</dbReference>
<dbReference type="AlphaFoldDB" id="A0A7U7GD47"/>
<gene>
    <name evidence="1" type="primary">nifT</name>
    <name evidence="1" type="ORF">BN874_360033</name>
</gene>
<dbReference type="InterPro" id="IPR024044">
    <property type="entry name" value="NifT/FixU_barrel-like_dom_sf"/>
</dbReference>
<dbReference type="Gene3D" id="2.40.50.240">
    <property type="entry name" value="NifT/FixU-like"/>
    <property type="match status" value="1"/>
</dbReference>
<keyword evidence="2" id="KW-1185">Reference proteome</keyword>
<dbReference type="SUPFAM" id="SSF159203">
    <property type="entry name" value="NifT/FixU-like"/>
    <property type="match status" value="1"/>
</dbReference>